<dbReference type="EMBL" id="OB709779">
    <property type="protein sequence ID" value="CAD7238832.1"/>
    <property type="molecule type" value="Genomic_DNA"/>
</dbReference>
<evidence type="ECO:0000313" key="2">
    <source>
        <dbReference type="EMBL" id="CAD7238832.1"/>
    </source>
</evidence>
<dbReference type="PANTHER" id="PTHR33231:SF1">
    <property type="entry name" value="30S RIBOSOMAL PROTEIN"/>
    <property type="match status" value="1"/>
</dbReference>
<dbReference type="GO" id="GO:0022627">
    <property type="term" value="C:cytosolic small ribosomal subunit"/>
    <property type="evidence" value="ECO:0007669"/>
    <property type="project" value="TreeGrafter"/>
</dbReference>
<reference evidence="2" key="1">
    <citation type="submission" date="2020-11" db="EMBL/GenBank/DDBJ databases">
        <authorList>
            <person name="Tran Van P."/>
        </authorList>
    </citation>
    <scope>NUCLEOTIDE SEQUENCE</scope>
</reference>
<proteinExistence type="inferred from homology"/>
<dbReference type="Pfam" id="PF02482">
    <property type="entry name" value="Ribosomal_S30AE"/>
    <property type="match status" value="1"/>
</dbReference>
<organism evidence="2">
    <name type="scientific">Cyprideis torosa</name>
    <dbReference type="NCBI Taxonomy" id="163714"/>
    <lineage>
        <taxon>Eukaryota</taxon>
        <taxon>Metazoa</taxon>
        <taxon>Ecdysozoa</taxon>
        <taxon>Arthropoda</taxon>
        <taxon>Crustacea</taxon>
        <taxon>Oligostraca</taxon>
        <taxon>Ostracoda</taxon>
        <taxon>Podocopa</taxon>
        <taxon>Podocopida</taxon>
        <taxon>Cytherocopina</taxon>
        <taxon>Cytheroidea</taxon>
        <taxon>Cytherideidae</taxon>
        <taxon>Cyprideis</taxon>
    </lineage>
</organism>
<dbReference type="InterPro" id="IPR034694">
    <property type="entry name" value="HPF_long/plastid"/>
</dbReference>
<name>A0A7R8WVH5_9CRUS</name>
<sequence length="191" mass="21201">MALRISGKHMDIGDSLKGRIEERMEDAVAKYFGHGYSGHVNMEKQGSFFSTDCMLHLDSGVVLQTSAREADPHASFDKAAERIEKRLRRYKRKLKDHHNSNSGEAHAAAYAVMSTPSDDEELAEDFAPLVVAESTLTVRTQTVAMAVMQLELMDEPVNVFKNAANGTVNVVYRRSDGNIGWVDPALMKQTN</sequence>
<dbReference type="Gene3D" id="3.30.160.100">
    <property type="entry name" value="Ribosome hibernation promotion factor-like"/>
    <property type="match status" value="1"/>
</dbReference>
<dbReference type="Pfam" id="PF16321">
    <property type="entry name" value="Ribosom_S30AE_C"/>
    <property type="match status" value="1"/>
</dbReference>
<protein>
    <recommendedName>
        <fullName evidence="1">Sigma 54 modulation/S30EA ribosomal protein C-terminal domain-containing protein</fullName>
    </recommendedName>
</protein>
<dbReference type="CDD" id="cd00552">
    <property type="entry name" value="RaiA"/>
    <property type="match status" value="1"/>
</dbReference>
<dbReference type="GO" id="GO:0043024">
    <property type="term" value="F:ribosomal small subunit binding"/>
    <property type="evidence" value="ECO:0007669"/>
    <property type="project" value="TreeGrafter"/>
</dbReference>
<dbReference type="InterPro" id="IPR032528">
    <property type="entry name" value="Ribosom_S30AE_C"/>
</dbReference>
<dbReference type="HAMAP" id="MF_00839">
    <property type="entry name" value="HPF"/>
    <property type="match status" value="1"/>
</dbReference>
<dbReference type="Gene3D" id="3.30.505.50">
    <property type="entry name" value="Sigma 54 modulation/S30EA ribosomal protein, C-terminal domain"/>
    <property type="match status" value="1"/>
</dbReference>
<dbReference type="SUPFAM" id="SSF69754">
    <property type="entry name" value="Ribosome binding protein Y (YfiA homologue)"/>
    <property type="match status" value="1"/>
</dbReference>
<dbReference type="InterPro" id="IPR050574">
    <property type="entry name" value="HPF/YfiA_ribosome-assoc"/>
</dbReference>
<dbReference type="GO" id="GO:0045900">
    <property type="term" value="P:negative regulation of translational elongation"/>
    <property type="evidence" value="ECO:0007669"/>
    <property type="project" value="TreeGrafter"/>
</dbReference>
<dbReference type="PANTHER" id="PTHR33231">
    <property type="entry name" value="30S RIBOSOMAL PROTEIN"/>
    <property type="match status" value="1"/>
</dbReference>
<dbReference type="InterPro" id="IPR038416">
    <property type="entry name" value="Ribosom_S30AE_C_sf"/>
</dbReference>
<dbReference type="AlphaFoldDB" id="A0A7R8WVH5"/>
<evidence type="ECO:0000259" key="1">
    <source>
        <dbReference type="Pfam" id="PF16321"/>
    </source>
</evidence>
<feature type="domain" description="Sigma 54 modulation/S30EA ribosomal protein C-terminal" evidence="1">
    <location>
        <begin position="127"/>
        <end position="180"/>
    </location>
</feature>
<dbReference type="InterPro" id="IPR036567">
    <property type="entry name" value="RHF-like"/>
</dbReference>
<gene>
    <name evidence="2" type="ORF">CTOB1V02_LOCUS16647</name>
</gene>
<accession>A0A7R8WVH5</accession>
<dbReference type="InterPro" id="IPR003489">
    <property type="entry name" value="RHF/RaiA"/>
</dbReference>
<dbReference type="NCBIfam" id="TIGR00741">
    <property type="entry name" value="yfiA"/>
    <property type="match status" value="1"/>
</dbReference>
<dbReference type="OrthoDB" id="10069849at2759"/>